<dbReference type="AlphaFoldDB" id="A0AAV3FQT6"/>
<accession>A0AAV3FQT6</accession>
<evidence type="ECO:0000313" key="1">
    <source>
        <dbReference type="EMBL" id="EIQ81289.1"/>
    </source>
</evidence>
<protein>
    <submittedName>
        <fullName evidence="1">Uncharacterized protein</fullName>
    </submittedName>
</protein>
<evidence type="ECO:0000313" key="2">
    <source>
        <dbReference type="Proteomes" id="UP000004423"/>
    </source>
</evidence>
<reference evidence="1 2" key="1">
    <citation type="journal article" date="2012" name="PLoS ONE">
        <title>Gene Repertoire Evolution of Streptococcus pyogenes Inferred from Phylogenomic Analysis with Streptococcus canis and Streptococcus dysgalactiae.</title>
        <authorList>
            <person name="Lefebure T."/>
            <person name="Richards V.P."/>
            <person name="Lang P."/>
            <person name="Pavinski-Bitar P."/>
            <person name="Stanhope M.J."/>
        </authorList>
    </citation>
    <scope>NUCLEOTIDE SEQUENCE [LARGE SCALE GENOMIC DNA]</scope>
    <source>
        <strain evidence="1 2">FSL Z3-227</strain>
    </source>
</reference>
<comment type="caution">
    <text evidence="1">The sequence shown here is derived from an EMBL/GenBank/DDBJ whole genome shotgun (WGS) entry which is preliminary data.</text>
</comment>
<proteinExistence type="predicted"/>
<sequence length="36" mass="3965">MVISDQASFINSWGVINFLGKKLVQELGGLVKQKDT</sequence>
<dbReference type="EMBL" id="AIDX01000001">
    <property type="protein sequence ID" value="EIQ81289.1"/>
    <property type="molecule type" value="Genomic_DNA"/>
</dbReference>
<organism evidence="1 2">
    <name type="scientific">Streptococcus canis FSL Z3-227</name>
    <dbReference type="NCBI Taxonomy" id="482234"/>
    <lineage>
        <taxon>Bacteria</taxon>
        <taxon>Bacillati</taxon>
        <taxon>Bacillota</taxon>
        <taxon>Bacilli</taxon>
        <taxon>Lactobacillales</taxon>
        <taxon>Streptococcaceae</taxon>
        <taxon>Streptococcus</taxon>
    </lineage>
</organism>
<gene>
    <name evidence="1" type="ORF">SCAZ3_02645</name>
</gene>
<dbReference type="Proteomes" id="UP000004423">
    <property type="component" value="Unassembled WGS sequence"/>
</dbReference>
<name>A0AAV3FQT6_STRCB</name>